<evidence type="ECO:0000256" key="1">
    <source>
        <dbReference type="ARBA" id="ARBA00009776"/>
    </source>
</evidence>
<comment type="similarity">
    <text evidence="1 8">Belongs to the thymidylate kinase family.</text>
</comment>
<dbReference type="GO" id="GO:0004798">
    <property type="term" value="F:dTMP kinase activity"/>
    <property type="evidence" value="ECO:0007669"/>
    <property type="project" value="UniProtKB-UniRule"/>
</dbReference>
<evidence type="ECO:0000256" key="8">
    <source>
        <dbReference type="HAMAP-Rule" id="MF_00165"/>
    </source>
</evidence>
<evidence type="ECO:0000256" key="5">
    <source>
        <dbReference type="ARBA" id="ARBA00022777"/>
    </source>
</evidence>
<dbReference type="Proteomes" id="UP000316921">
    <property type="component" value="Chromosome"/>
</dbReference>
<gene>
    <name evidence="8 10" type="primary">tmk</name>
    <name evidence="10" type="ORF">Pla133_24870</name>
</gene>
<dbReference type="NCBIfam" id="TIGR00041">
    <property type="entry name" value="DTMP_kinase"/>
    <property type="match status" value="1"/>
</dbReference>
<feature type="domain" description="Thymidylate kinase-like" evidence="9">
    <location>
        <begin position="14"/>
        <end position="198"/>
    </location>
</feature>
<keyword evidence="2 8" id="KW-0808">Transferase</keyword>
<dbReference type="GO" id="GO:0006235">
    <property type="term" value="P:dTTP biosynthetic process"/>
    <property type="evidence" value="ECO:0007669"/>
    <property type="project" value="UniProtKB-UniRule"/>
</dbReference>
<keyword evidence="3 8" id="KW-0545">Nucleotide biosynthesis</keyword>
<dbReference type="EC" id="2.7.4.9" evidence="8"/>
<dbReference type="InterPro" id="IPR039430">
    <property type="entry name" value="Thymidylate_kin-like_dom"/>
</dbReference>
<dbReference type="CDD" id="cd01672">
    <property type="entry name" value="TMPK"/>
    <property type="match status" value="1"/>
</dbReference>
<keyword evidence="11" id="KW-1185">Reference proteome</keyword>
<dbReference type="GO" id="GO:0006233">
    <property type="term" value="P:dTDP biosynthetic process"/>
    <property type="evidence" value="ECO:0007669"/>
    <property type="project" value="InterPro"/>
</dbReference>
<sequence>MSPTSDPRPVFVVLDGVDGCGKSTQAERLCDALRREGREPLHLREPGSTGAGERLRAILLDPEVELGAGAETLMFAAARRQLLDELVRPALIAGRDVVCERGNPATYAYQAVAGELDPDAVLALLDGWCRSPAPDLELVLSIDVDEAAARRGGEHDRMEQKGLEFQRRVAKGLADYVQRRDRARSLDAAGSTDEVAQRVLQEVRRARG</sequence>
<keyword evidence="4 8" id="KW-0547">Nucleotide-binding</keyword>
<dbReference type="InterPro" id="IPR018094">
    <property type="entry name" value="Thymidylate_kinase"/>
</dbReference>
<comment type="function">
    <text evidence="8">Phosphorylation of dTMP to form dTDP in both de novo and salvage pathways of dTTP synthesis.</text>
</comment>
<evidence type="ECO:0000256" key="3">
    <source>
        <dbReference type="ARBA" id="ARBA00022727"/>
    </source>
</evidence>
<protein>
    <recommendedName>
        <fullName evidence="8">Thymidylate kinase</fullName>
        <ecNumber evidence="8">2.7.4.9</ecNumber>
    </recommendedName>
    <alternativeName>
        <fullName evidence="8">dTMP kinase</fullName>
    </alternativeName>
</protein>
<evidence type="ECO:0000256" key="6">
    <source>
        <dbReference type="ARBA" id="ARBA00022840"/>
    </source>
</evidence>
<dbReference type="InterPro" id="IPR027417">
    <property type="entry name" value="P-loop_NTPase"/>
</dbReference>
<dbReference type="RefSeq" id="WP_145065539.1">
    <property type="nucleotide sequence ID" value="NZ_CP036287.1"/>
</dbReference>
<dbReference type="KEGG" id="pbap:Pla133_24870"/>
<dbReference type="Gene3D" id="3.40.50.300">
    <property type="entry name" value="P-loop containing nucleotide triphosphate hydrolases"/>
    <property type="match status" value="1"/>
</dbReference>
<dbReference type="PANTHER" id="PTHR10344">
    <property type="entry name" value="THYMIDYLATE KINASE"/>
    <property type="match status" value="1"/>
</dbReference>
<evidence type="ECO:0000256" key="4">
    <source>
        <dbReference type="ARBA" id="ARBA00022741"/>
    </source>
</evidence>
<dbReference type="HAMAP" id="MF_00165">
    <property type="entry name" value="Thymidylate_kinase"/>
    <property type="match status" value="1"/>
</dbReference>
<dbReference type="EMBL" id="CP036287">
    <property type="protein sequence ID" value="QDU67404.1"/>
    <property type="molecule type" value="Genomic_DNA"/>
</dbReference>
<reference evidence="10 11" key="1">
    <citation type="submission" date="2019-02" db="EMBL/GenBank/DDBJ databases">
        <title>Deep-cultivation of Planctomycetes and their phenomic and genomic characterization uncovers novel biology.</title>
        <authorList>
            <person name="Wiegand S."/>
            <person name="Jogler M."/>
            <person name="Boedeker C."/>
            <person name="Pinto D."/>
            <person name="Vollmers J."/>
            <person name="Rivas-Marin E."/>
            <person name="Kohn T."/>
            <person name="Peeters S.H."/>
            <person name="Heuer A."/>
            <person name="Rast P."/>
            <person name="Oberbeckmann S."/>
            <person name="Bunk B."/>
            <person name="Jeske O."/>
            <person name="Meyerdierks A."/>
            <person name="Storesund J.E."/>
            <person name="Kallscheuer N."/>
            <person name="Luecker S."/>
            <person name="Lage O.M."/>
            <person name="Pohl T."/>
            <person name="Merkel B.J."/>
            <person name="Hornburger P."/>
            <person name="Mueller R.-W."/>
            <person name="Bruemmer F."/>
            <person name="Labrenz M."/>
            <person name="Spormann A.M."/>
            <person name="Op den Camp H."/>
            <person name="Overmann J."/>
            <person name="Amann R."/>
            <person name="Jetten M.S.M."/>
            <person name="Mascher T."/>
            <person name="Medema M.H."/>
            <person name="Devos D.P."/>
            <person name="Kaster A.-K."/>
            <person name="Ovreas L."/>
            <person name="Rohde M."/>
            <person name="Galperin M.Y."/>
            <person name="Jogler C."/>
        </authorList>
    </citation>
    <scope>NUCLEOTIDE SEQUENCE [LARGE SCALE GENOMIC DNA]</scope>
    <source>
        <strain evidence="10 11">Pla133</strain>
    </source>
</reference>
<dbReference type="Pfam" id="PF02223">
    <property type="entry name" value="Thymidylate_kin"/>
    <property type="match status" value="1"/>
</dbReference>
<evidence type="ECO:0000256" key="2">
    <source>
        <dbReference type="ARBA" id="ARBA00022679"/>
    </source>
</evidence>
<keyword evidence="6 8" id="KW-0067">ATP-binding</keyword>
<dbReference type="GO" id="GO:0006227">
    <property type="term" value="P:dUDP biosynthetic process"/>
    <property type="evidence" value="ECO:0007669"/>
    <property type="project" value="TreeGrafter"/>
</dbReference>
<dbReference type="GO" id="GO:0005829">
    <property type="term" value="C:cytosol"/>
    <property type="evidence" value="ECO:0007669"/>
    <property type="project" value="TreeGrafter"/>
</dbReference>
<dbReference type="SUPFAM" id="SSF52540">
    <property type="entry name" value="P-loop containing nucleoside triphosphate hydrolases"/>
    <property type="match status" value="1"/>
</dbReference>
<evidence type="ECO:0000259" key="9">
    <source>
        <dbReference type="Pfam" id="PF02223"/>
    </source>
</evidence>
<dbReference type="AlphaFoldDB" id="A0A518BK99"/>
<organism evidence="10 11">
    <name type="scientific">Engelhardtia mirabilis</name>
    <dbReference type="NCBI Taxonomy" id="2528011"/>
    <lineage>
        <taxon>Bacteria</taxon>
        <taxon>Pseudomonadati</taxon>
        <taxon>Planctomycetota</taxon>
        <taxon>Planctomycetia</taxon>
        <taxon>Planctomycetia incertae sedis</taxon>
        <taxon>Engelhardtia</taxon>
    </lineage>
</organism>
<accession>A0A518BK99</accession>
<feature type="binding site" evidence="8">
    <location>
        <begin position="16"/>
        <end position="23"/>
    </location>
    <ligand>
        <name>ATP</name>
        <dbReference type="ChEBI" id="CHEBI:30616"/>
    </ligand>
</feature>
<keyword evidence="5 8" id="KW-0418">Kinase</keyword>
<comment type="catalytic activity">
    <reaction evidence="7 8">
        <text>dTMP + ATP = dTDP + ADP</text>
        <dbReference type="Rhea" id="RHEA:13517"/>
        <dbReference type="ChEBI" id="CHEBI:30616"/>
        <dbReference type="ChEBI" id="CHEBI:58369"/>
        <dbReference type="ChEBI" id="CHEBI:63528"/>
        <dbReference type="ChEBI" id="CHEBI:456216"/>
        <dbReference type="EC" id="2.7.4.9"/>
    </reaction>
</comment>
<name>A0A518BK99_9BACT</name>
<dbReference type="GO" id="GO:0005524">
    <property type="term" value="F:ATP binding"/>
    <property type="evidence" value="ECO:0007669"/>
    <property type="project" value="UniProtKB-UniRule"/>
</dbReference>
<proteinExistence type="inferred from homology"/>
<evidence type="ECO:0000256" key="7">
    <source>
        <dbReference type="ARBA" id="ARBA00048743"/>
    </source>
</evidence>
<dbReference type="PANTHER" id="PTHR10344:SF4">
    <property type="entry name" value="UMP-CMP KINASE 2, MITOCHONDRIAL"/>
    <property type="match status" value="1"/>
</dbReference>
<evidence type="ECO:0000313" key="10">
    <source>
        <dbReference type="EMBL" id="QDU67404.1"/>
    </source>
</evidence>
<evidence type="ECO:0000313" key="11">
    <source>
        <dbReference type="Proteomes" id="UP000316921"/>
    </source>
</evidence>